<dbReference type="PRINTS" id="PR00351">
    <property type="entry name" value="OM20RECEPTOR"/>
</dbReference>
<dbReference type="Proteomes" id="UP000696485">
    <property type="component" value="Unassembled WGS sequence"/>
</dbReference>
<keyword evidence="5" id="KW-0863">Zinc-finger</keyword>
<dbReference type="SUPFAM" id="SSF144232">
    <property type="entry name" value="HIT/MYND zinc finger-like"/>
    <property type="match status" value="1"/>
</dbReference>
<organism evidence="14 15">
    <name type="scientific">Podila minutissima</name>
    <dbReference type="NCBI Taxonomy" id="64525"/>
    <lineage>
        <taxon>Eukaryota</taxon>
        <taxon>Fungi</taxon>
        <taxon>Fungi incertae sedis</taxon>
        <taxon>Mucoromycota</taxon>
        <taxon>Mortierellomycotina</taxon>
        <taxon>Mortierellomycetes</taxon>
        <taxon>Mortierellales</taxon>
        <taxon>Mortierellaceae</taxon>
        <taxon>Podila</taxon>
    </lineage>
</organism>
<evidence type="ECO:0000256" key="2">
    <source>
        <dbReference type="ARBA" id="ARBA00005792"/>
    </source>
</evidence>
<accession>A0A9P5VKQ8</accession>
<keyword evidence="7" id="KW-0862">Zinc</keyword>
<evidence type="ECO:0000256" key="1">
    <source>
        <dbReference type="ARBA" id="ARBA00004572"/>
    </source>
</evidence>
<dbReference type="PROSITE" id="PS01360">
    <property type="entry name" value="ZF_MYND_1"/>
    <property type="match status" value="1"/>
</dbReference>
<dbReference type="InterPro" id="IPR002893">
    <property type="entry name" value="Znf_MYND"/>
</dbReference>
<dbReference type="PROSITE" id="PS51257">
    <property type="entry name" value="PROKAR_LIPOPROTEIN"/>
    <property type="match status" value="1"/>
</dbReference>
<evidence type="ECO:0000256" key="6">
    <source>
        <dbReference type="ARBA" id="ARBA00022787"/>
    </source>
</evidence>
<evidence type="ECO:0000256" key="4">
    <source>
        <dbReference type="ARBA" id="ARBA00022723"/>
    </source>
</evidence>
<keyword evidence="3 12" id="KW-0812">Transmembrane</keyword>
<feature type="region of interest" description="Disordered" evidence="11">
    <location>
        <begin position="41"/>
        <end position="60"/>
    </location>
</feature>
<dbReference type="Pfam" id="PF00856">
    <property type="entry name" value="SET"/>
    <property type="match status" value="1"/>
</dbReference>
<dbReference type="PROSITE" id="PS50280">
    <property type="entry name" value="SET"/>
    <property type="match status" value="1"/>
</dbReference>
<gene>
    <name evidence="14" type="ORF">BG006_006914</name>
</gene>
<keyword evidence="10 12" id="KW-0472">Membrane</keyword>
<dbReference type="InterPro" id="IPR023392">
    <property type="entry name" value="Tom20_dom_sf"/>
</dbReference>
<dbReference type="Gene3D" id="6.10.140.2220">
    <property type="match status" value="1"/>
</dbReference>
<keyword evidence="8 12" id="KW-1133">Transmembrane helix</keyword>
<comment type="similarity">
    <text evidence="2">Belongs to the Tom20 family.</text>
</comment>
<proteinExistence type="inferred from homology"/>
<dbReference type="Pfam" id="PF02064">
    <property type="entry name" value="MAS20"/>
    <property type="match status" value="1"/>
</dbReference>
<keyword evidence="4" id="KW-0479">Metal-binding</keyword>
<sequence length="480" mass="54346">MKTSHIVAATVGTIAIASIGCALYFDAKRRSDPNFRRKLKKERKRAQKQAKEDEQKNVTRTAQSIEDALANIDENEFPTSMEDREKFCMDQLSTGEALFTQGPAGYDASAICFYKALKVYPAPAELVMVYQKTIPPEVFTLVMGMLSMDVHKKQQKYYTVFPPAEMNVKVEEMPEGNTAEGQKVIRRGLVATRDFAAGETIYSETPIISSLEPSLEGNEFCHYCMKQIAEGVIIAPCPTCTKVVFCSEACERSASTEFHTVLCTNDSEDTSRPELALYNYTKETNNKYPEMIAKFLVRMVHEETQNTGEEYNLFDHIERLRFLEVRPSVAEEKEIELLKTTLGSRIPGIEEFINEERYLTLKGKLLYNAYGLSTSLDPERSVEPSPEQFRSVHDAPVVGAGFYRVSSYMSHSCRPNTKLAFAEHSNNMSVVATTDIKAGEELHVGFIDQKNGTLSTEQRRQELFQHYRFKCMCPLCEKPE</sequence>
<feature type="transmembrane region" description="Helical" evidence="12">
    <location>
        <begin position="6"/>
        <end position="27"/>
    </location>
</feature>
<dbReference type="InterPro" id="IPR002056">
    <property type="entry name" value="MAS20"/>
</dbReference>
<dbReference type="GO" id="GO:0006886">
    <property type="term" value="P:intracellular protein transport"/>
    <property type="evidence" value="ECO:0007669"/>
    <property type="project" value="InterPro"/>
</dbReference>
<dbReference type="SUPFAM" id="SSF82199">
    <property type="entry name" value="SET domain"/>
    <property type="match status" value="1"/>
</dbReference>
<dbReference type="Pfam" id="PF01753">
    <property type="entry name" value="zf-MYND"/>
    <property type="match status" value="1"/>
</dbReference>
<evidence type="ECO:0000256" key="7">
    <source>
        <dbReference type="ARBA" id="ARBA00022833"/>
    </source>
</evidence>
<dbReference type="InterPro" id="IPR050869">
    <property type="entry name" value="H3K4_H4K5_MeTrfase"/>
</dbReference>
<dbReference type="PANTHER" id="PTHR12197:SF251">
    <property type="entry name" value="EG:BACR7C10.4 PROTEIN"/>
    <property type="match status" value="1"/>
</dbReference>
<evidence type="ECO:0000313" key="14">
    <source>
        <dbReference type="EMBL" id="KAF9330106.1"/>
    </source>
</evidence>
<dbReference type="GO" id="GO:0005742">
    <property type="term" value="C:mitochondrial outer membrane translocase complex"/>
    <property type="evidence" value="ECO:0007669"/>
    <property type="project" value="InterPro"/>
</dbReference>
<comment type="caution">
    <text evidence="14">The sequence shown here is derived from an EMBL/GenBank/DDBJ whole genome shotgun (WGS) entry which is preliminary data.</text>
</comment>
<reference evidence="14" key="1">
    <citation type="journal article" date="2020" name="Fungal Divers.">
        <title>Resolving the Mortierellaceae phylogeny through synthesis of multi-gene phylogenetics and phylogenomics.</title>
        <authorList>
            <person name="Vandepol N."/>
            <person name="Liber J."/>
            <person name="Desiro A."/>
            <person name="Na H."/>
            <person name="Kennedy M."/>
            <person name="Barry K."/>
            <person name="Grigoriev I.V."/>
            <person name="Miller A.N."/>
            <person name="O'Donnell K."/>
            <person name="Stajich J.E."/>
            <person name="Bonito G."/>
        </authorList>
    </citation>
    <scope>NUCLEOTIDE SEQUENCE</scope>
    <source>
        <strain evidence="14">NVP1</strain>
    </source>
</reference>
<dbReference type="CDD" id="cd20071">
    <property type="entry name" value="SET_SMYD"/>
    <property type="match status" value="1"/>
</dbReference>
<keyword evidence="15" id="KW-1185">Reference proteome</keyword>
<dbReference type="PANTHER" id="PTHR12197">
    <property type="entry name" value="HISTONE-LYSINE N-METHYLTRANSFERASE SMYD"/>
    <property type="match status" value="1"/>
</dbReference>
<dbReference type="Gene3D" id="1.20.960.10">
    <property type="entry name" value="Mitochondrial outer membrane translocase complex, subunit Tom20 domain"/>
    <property type="match status" value="1"/>
</dbReference>
<evidence type="ECO:0000256" key="10">
    <source>
        <dbReference type="ARBA" id="ARBA00023136"/>
    </source>
</evidence>
<evidence type="ECO:0000256" key="12">
    <source>
        <dbReference type="SAM" id="Phobius"/>
    </source>
</evidence>
<dbReference type="Gene3D" id="1.10.220.160">
    <property type="match status" value="1"/>
</dbReference>
<dbReference type="GO" id="GO:0006605">
    <property type="term" value="P:protein targeting"/>
    <property type="evidence" value="ECO:0007669"/>
    <property type="project" value="InterPro"/>
</dbReference>
<evidence type="ECO:0000256" key="11">
    <source>
        <dbReference type="SAM" id="MobiDB-lite"/>
    </source>
</evidence>
<evidence type="ECO:0000256" key="9">
    <source>
        <dbReference type="ARBA" id="ARBA00023128"/>
    </source>
</evidence>
<dbReference type="GO" id="GO:0005634">
    <property type="term" value="C:nucleus"/>
    <property type="evidence" value="ECO:0007669"/>
    <property type="project" value="TreeGrafter"/>
</dbReference>
<evidence type="ECO:0000256" key="8">
    <source>
        <dbReference type="ARBA" id="ARBA00022989"/>
    </source>
</evidence>
<dbReference type="GO" id="GO:0008270">
    <property type="term" value="F:zinc ion binding"/>
    <property type="evidence" value="ECO:0007669"/>
    <property type="project" value="UniProtKB-KW"/>
</dbReference>
<dbReference type="InterPro" id="IPR001214">
    <property type="entry name" value="SET_dom"/>
</dbReference>
<dbReference type="SMART" id="SM00317">
    <property type="entry name" value="SET"/>
    <property type="match status" value="1"/>
</dbReference>
<evidence type="ECO:0000313" key="15">
    <source>
        <dbReference type="Proteomes" id="UP000696485"/>
    </source>
</evidence>
<keyword evidence="6" id="KW-1000">Mitochondrion outer membrane</keyword>
<feature type="domain" description="SET" evidence="13">
    <location>
        <begin position="168"/>
        <end position="447"/>
    </location>
</feature>
<dbReference type="AlphaFoldDB" id="A0A9P5VKQ8"/>
<evidence type="ECO:0000259" key="13">
    <source>
        <dbReference type="PROSITE" id="PS50280"/>
    </source>
</evidence>
<name>A0A9P5VKQ8_9FUNG</name>
<dbReference type="SUPFAM" id="SSF47157">
    <property type="entry name" value="Mitochondrial import receptor subunit Tom20"/>
    <property type="match status" value="1"/>
</dbReference>
<evidence type="ECO:0000256" key="5">
    <source>
        <dbReference type="ARBA" id="ARBA00022771"/>
    </source>
</evidence>
<dbReference type="InterPro" id="IPR046341">
    <property type="entry name" value="SET_dom_sf"/>
</dbReference>
<comment type="subcellular location">
    <subcellularLocation>
        <location evidence="1">Mitochondrion outer membrane</location>
        <topology evidence="1">Single-pass membrane protein</topology>
    </subcellularLocation>
</comment>
<protein>
    <recommendedName>
        <fullName evidence="13">SET domain-containing protein</fullName>
    </recommendedName>
</protein>
<evidence type="ECO:0000256" key="3">
    <source>
        <dbReference type="ARBA" id="ARBA00022692"/>
    </source>
</evidence>
<dbReference type="EMBL" id="JAAAUY010000421">
    <property type="protein sequence ID" value="KAF9330106.1"/>
    <property type="molecule type" value="Genomic_DNA"/>
</dbReference>
<dbReference type="Gene3D" id="2.170.270.10">
    <property type="entry name" value="SET domain"/>
    <property type="match status" value="1"/>
</dbReference>
<keyword evidence="9" id="KW-0496">Mitochondrion</keyword>